<reference evidence="2" key="1">
    <citation type="submission" date="2018-02" db="EMBL/GenBank/DDBJ databases">
        <authorList>
            <person name="Hausmann B."/>
        </authorList>
    </citation>
    <scope>NUCLEOTIDE SEQUENCE [LARGE SCALE GENOMIC DNA]</scope>
    <source>
        <strain evidence="2">Peat soil MAG SbA1</strain>
    </source>
</reference>
<accession>A0A2U3K856</accession>
<organism evidence="1 2">
    <name type="scientific">Candidatus Sulfotelmatobacter kueseliae</name>
    <dbReference type="NCBI Taxonomy" id="2042962"/>
    <lineage>
        <taxon>Bacteria</taxon>
        <taxon>Pseudomonadati</taxon>
        <taxon>Acidobacteriota</taxon>
        <taxon>Terriglobia</taxon>
        <taxon>Terriglobales</taxon>
        <taxon>Candidatus Korobacteraceae</taxon>
        <taxon>Candidatus Sulfotelmatobacter</taxon>
    </lineage>
</organism>
<gene>
    <name evidence="1" type="ORF">SBA1_1430009</name>
</gene>
<protein>
    <submittedName>
        <fullName evidence="1">Uncharacterized protein</fullName>
    </submittedName>
</protein>
<sequence>MPRTFDVSEGILSAEPLCSTHGGGYNRPMPVFDDKQEELEHYETMMGVPRGRLAVTMDMITDAMALVGQHGVYCQSQRWPGKPVMDIQIIMNSLTGAKELIQSVMEELKKSSD</sequence>
<dbReference type="Proteomes" id="UP000238701">
    <property type="component" value="Unassembled WGS sequence"/>
</dbReference>
<name>A0A2U3K856_9BACT</name>
<proteinExistence type="predicted"/>
<dbReference type="EMBL" id="OMOD01000050">
    <property type="protein sequence ID" value="SPF35750.1"/>
    <property type="molecule type" value="Genomic_DNA"/>
</dbReference>
<dbReference type="AlphaFoldDB" id="A0A2U3K856"/>
<evidence type="ECO:0000313" key="1">
    <source>
        <dbReference type="EMBL" id="SPF35750.1"/>
    </source>
</evidence>
<evidence type="ECO:0000313" key="2">
    <source>
        <dbReference type="Proteomes" id="UP000238701"/>
    </source>
</evidence>